<name>A0ABP9Y5K7_9FUNG</name>
<feature type="compositionally biased region" description="Polar residues" evidence="1">
    <location>
        <begin position="142"/>
        <end position="153"/>
    </location>
</feature>
<evidence type="ECO:0000313" key="2">
    <source>
        <dbReference type="EMBL" id="GAA5801875.1"/>
    </source>
</evidence>
<evidence type="ECO:0000256" key="1">
    <source>
        <dbReference type="SAM" id="MobiDB-lite"/>
    </source>
</evidence>
<feature type="region of interest" description="Disordered" evidence="1">
    <location>
        <begin position="142"/>
        <end position="176"/>
    </location>
</feature>
<accession>A0ABP9Y5K7</accession>
<sequence length="458" mass="51956">MNNNSTSSHITSKQLSTNANNTKEIFLDYRYNYEDNNNYNNLNKTQDIPYADVGKLIEPFSPQGDVCDLMNRGDRQNDRNALPSSFDLDKIIHKYGENPDLLQLILSSKVEEDRRRAEEARLKQKELDYIVSDKGKEKDSINSVFDQHFSTSKSTKEEYQPNNDSTSKRKMRDDEDEQQLLFPNSKDDDYFSSSSSSSYLSPALCEKASHRSKRHSSLNQIYSSSLSDVSRGTFLSSTPNEIPTRQLHSLDHLNTHRNTFGPLSPSIYPRKSFTGKFNMGDCVPPNTLPPISSSFLSHEQTQGAMGTCSPFMSAQHSSTVTSAPLSHYRNIGHNNRFQNLPTLDSFESSIMETLPFDNKSDNTSSIDENYPSAKVDTLKLNEHTLYESMSSKQHFEKTSLQNSDTKMFLMRDKSFINSTTTGCPVNKTVTFRDNGEYLIKYRGGHLDECSKLKRVATS</sequence>
<evidence type="ECO:0000313" key="3">
    <source>
        <dbReference type="Proteomes" id="UP001476247"/>
    </source>
</evidence>
<keyword evidence="3" id="KW-1185">Reference proteome</keyword>
<dbReference type="EMBL" id="BAABUJ010000020">
    <property type="protein sequence ID" value="GAA5801875.1"/>
    <property type="molecule type" value="Genomic_DNA"/>
</dbReference>
<dbReference type="Proteomes" id="UP001476247">
    <property type="component" value="Unassembled WGS sequence"/>
</dbReference>
<reference evidence="2 3" key="1">
    <citation type="submission" date="2024-04" db="EMBL/GenBank/DDBJ databases">
        <title>genome sequences of Mucor flavus KT1a and Helicostylum pulchrum KT1b strains isolation_sourced from the surface of a dry-aged beef.</title>
        <authorList>
            <person name="Toyotome T."/>
            <person name="Hosono M."/>
            <person name="Torimaru M."/>
            <person name="Fukuda K."/>
            <person name="Mikami N."/>
        </authorList>
    </citation>
    <scope>NUCLEOTIDE SEQUENCE [LARGE SCALE GENOMIC DNA]</scope>
    <source>
        <strain evidence="2 3">KT1b</strain>
    </source>
</reference>
<gene>
    <name evidence="2" type="ORF">HPULCUR_007332</name>
</gene>
<organism evidence="2 3">
    <name type="scientific">Helicostylum pulchrum</name>
    <dbReference type="NCBI Taxonomy" id="562976"/>
    <lineage>
        <taxon>Eukaryota</taxon>
        <taxon>Fungi</taxon>
        <taxon>Fungi incertae sedis</taxon>
        <taxon>Mucoromycota</taxon>
        <taxon>Mucoromycotina</taxon>
        <taxon>Mucoromycetes</taxon>
        <taxon>Mucorales</taxon>
        <taxon>Mucorineae</taxon>
        <taxon>Mucoraceae</taxon>
        <taxon>Helicostylum</taxon>
    </lineage>
</organism>
<comment type="caution">
    <text evidence="2">The sequence shown here is derived from an EMBL/GenBank/DDBJ whole genome shotgun (WGS) entry which is preliminary data.</text>
</comment>
<proteinExistence type="predicted"/>
<protein>
    <submittedName>
        <fullName evidence="2">Uncharacterized protein</fullName>
    </submittedName>
</protein>